<name>A0ABT1L2I3_9ACTN</name>
<dbReference type="Proteomes" id="UP001204524">
    <property type="component" value="Unassembled WGS sequence"/>
</dbReference>
<dbReference type="GO" id="GO:0016787">
    <property type="term" value="F:hydrolase activity"/>
    <property type="evidence" value="ECO:0007669"/>
    <property type="project" value="UniProtKB-KW"/>
</dbReference>
<feature type="compositionally biased region" description="Low complexity" evidence="2">
    <location>
        <begin position="37"/>
        <end position="58"/>
    </location>
</feature>
<feature type="chain" id="PRO_5046153313" evidence="3">
    <location>
        <begin position="41"/>
        <end position="424"/>
    </location>
</feature>
<evidence type="ECO:0000256" key="3">
    <source>
        <dbReference type="SAM" id="SignalP"/>
    </source>
</evidence>
<organism evidence="5 6">
    <name type="scientific">Nocardioides pinisoli</name>
    <dbReference type="NCBI Taxonomy" id="2950279"/>
    <lineage>
        <taxon>Bacteria</taxon>
        <taxon>Bacillati</taxon>
        <taxon>Actinomycetota</taxon>
        <taxon>Actinomycetes</taxon>
        <taxon>Propionibacteriales</taxon>
        <taxon>Nocardioidaceae</taxon>
        <taxon>Nocardioides</taxon>
    </lineage>
</organism>
<keyword evidence="5" id="KW-0378">Hydrolase</keyword>
<feature type="domain" description="GH16" evidence="4">
    <location>
        <begin position="167"/>
        <end position="420"/>
    </location>
</feature>
<evidence type="ECO:0000313" key="5">
    <source>
        <dbReference type="EMBL" id="MCP3424232.1"/>
    </source>
</evidence>
<dbReference type="PANTHER" id="PTHR10963:SF55">
    <property type="entry name" value="GLYCOSIDE HYDROLASE FAMILY 16 PROTEIN"/>
    <property type="match status" value="1"/>
</dbReference>
<keyword evidence="6" id="KW-1185">Reference proteome</keyword>
<dbReference type="RefSeq" id="WP_254183387.1">
    <property type="nucleotide sequence ID" value="NZ_JANARS010000012.1"/>
</dbReference>
<evidence type="ECO:0000256" key="2">
    <source>
        <dbReference type="SAM" id="MobiDB-lite"/>
    </source>
</evidence>
<dbReference type="InterPro" id="IPR050546">
    <property type="entry name" value="Glycosyl_Hydrlase_16"/>
</dbReference>
<dbReference type="InterPro" id="IPR000757">
    <property type="entry name" value="Beta-glucanase-like"/>
</dbReference>
<comment type="caution">
    <text evidence="5">The sequence shown here is derived from an EMBL/GenBank/DDBJ whole genome shotgun (WGS) entry which is preliminary data.</text>
</comment>
<gene>
    <name evidence="5" type="ORF">NCI01_20725</name>
</gene>
<evidence type="ECO:0000259" key="4">
    <source>
        <dbReference type="PROSITE" id="PS51762"/>
    </source>
</evidence>
<keyword evidence="3" id="KW-0732">Signal</keyword>
<dbReference type="Gene3D" id="2.60.120.200">
    <property type="match status" value="1"/>
</dbReference>
<dbReference type="InterPro" id="IPR013320">
    <property type="entry name" value="ConA-like_dom_sf"/>
</dbReference>
<dbReference type="SUPFAM" id="SSF49899">
    <property type="entry name" value="Concanavalin A-like lectins/glucanases"/>
    <property type="match status" value="1"/>
</dbReference>
<dbReference type="CDD" id="cd08023">
    <property type="entry name" value="GH16_laminarinase_like"/>
    <property type="match status" value="1"/>
</dbReference>
<evidence type="ECO:0000313" key="6">
    <source>
        <dbReference type="Proteomes" id="UP001204524"/>
    </source>
</evidence>
<feature type="signal peptide" evidence="3">
    <location>
        <begin position="1"/>
        <end position="40"/>
    </location>
</feature>
<proteinExistence type="inferred from homology"/>
<dbReference type="PROSITE" id="PS51762">
    <property type="entry name" value="GH16_2"/>
    <property type="match status" value="1"/>
</dbReference>
<comment type="similarity">
    <text evidence="1">Belongs to the glycosyl hydrolase 16 family.</text>
</comment>
<evidence type="ECO:0000256" key="1">
    <source>
        <dbReference type="ARBA" id="ARBA00006865"/>
    </source>
</evidence>
<protein>
    <submittedName>
        <fullName evidence="5">Glycoside hydrolase family 16 protein</fullName>
    </submittedName>
</protein>
<reference evidence="5 6" key="1">
    <citation type="submission" date="2022-06" db="EMBL/GenBank/DDBJ databases">
        <authorList>
            <person name="So Y."/>
        </authorList>
    </citation>
    <scope>NUCLEOTIDE SEQUENCE [LARGE SCALE GENOMIC DNA]</scope>
    <source>
        <strain evidence="5 6">STR3</strain>
    </source>
</reference>
<sequence length="424" mass="45959">MSVRRPARPPARRSARLLLGAGTALLLPATLLAWSAPGSATDSAPSASPAAVGEVPASTSVRATGHQRIRLEALPPVVQPGGTAASPAAARAAVVATLRPVRPGRRVQLQVREGESWRAVATRRQDGRGRVQFAAAASVGGEAVSYRVKAMASASSSPLKSEPVSTARWLDATWTDEFDGTHLGPVWNHRGREYAHGSRRSCAKGDPSAVSVGGGVVRLSVIKDPDATTRCRIQGRDARAGRFGYRLNGHIGTQHAFAFRYGVAAARVKFHRLRGQHGAFWLQPADGMHAGALGSEIDVVEYFGDHHPQGGLASFMHRYDGKRRIASGGWIPRSRSFLTGRRDGWSKNYHVFSVEWTPRMLVFRIDGKETGRLRGKISAVPQFPILSLISANYEIPKIKEKRLPQHMYVDWVRVWETGAQDSAG</sequence>
<accession>A0ABT1L2I3</accession>
<dbReference type="PANTHER" id="PTHR10963">
    <property type="entry name" value="GLYCOSYL HYDROLASE-RELATED"/>
    <property type="match status" value="1"/>
</dbReference>
<dbReference type="Pfam" id="PF00722">
    <property type="entry name" value="Glyco_hydro_16"/>
    <property type="match status" value="1"/>
</dbReference>
<feature type="region of interest" description="Disordered" evidence="2">
    <location>
        <begin position="37"/>
        <end position="66"/>
    </location>
</feature>
<dbReference type="EMBL" id="JANARS010000012">
    <property type="protein sequence ID" value="MCP3424232.1"/>
    <property type="molecule type" value="Genomic_DNA"/>
</dbReference>